<name>A0ACB9NS17_9MYRT</name>
<organism evidence="1 2">
    <name type="scientific">Melastoma candidum</name>
    <dbReference type="NCBI Taxonomy" id="119954"/>
    <lineage>
        <taxon>Eukaryota</taxon>
        <taxon>Viridiplantae</taxon>
        <taxon>Streptophyta</taxon>
        <taxon>Embryophyta</taxon>
        <taxon>Tracheophyta</taxon>
        <taxon>Spermatophyta</taxon>
        <taxon>Magnoliopsida</taxon>
        <taxon>eudicotyledons</taxon>
        <taxon>Gunneridae</taxon>
        <taxon>Pentapetalae</taxon>
        <taxon>rosids</taxon>
        <taxon>malvids</taxon>
        <taxon>Myrtales</taxon>
        <taxon>Melastomataceae</taxon>
        <taxon>Melastomatoideae</taxon>
        <taxon>Melastomateae</taxon>
        <taxon>Melastoma</taxon>
    </lineage>
</organism>
<evidence type="ECO:0000313" key="2">
    <source>
        <dbReference type="Proteomes" id="UP001057402"/>
    </source>
</evidence>
<comment type="caution">
    <text evidence="1">The sequence shown here is derived from an EMBL/GenBank/DDBJ whole genome shotgun (WGS) entry which is preliminary data.</text>
</comment>
<protein>
    <submittedName>
        <fullName evidence="1">Uncharacterized protein</fullName>
    </submittedName>
</protein>
<accession>A0ACB9NS17</accession>
<reference evidence="2" key="1">
    <citation type="journal article" date="2023" name="Front. Plant Sci.">
        <title>Chromosomal-level genome assembly of Melastoma candidum provides insights into trichome evolution.</title>
        <authorList>
            <person name="Zhong Y."/>
            <person name="Wu W."/>
            <person name="Sun C."/>
            <person name="Zou P."/>
            <person name="Liu Y."/>
            <person name="Dai S."/>
            <person name="Zhou R."/>
        </authorList>
    </citation>
    <scope>NUCLEOTIDE SEQUENCE [LARGE SCALE GENOMIC DNA]</scope>
</reference>
<keyword evidence="2" id="KW-1185">Reference proteome</keyword>
<evidence type="ECO:0000313" key="1">
    <source>
        <dbReference type="EMBL" id="KAI4338432.1"/>
    </source>
</evidence>
<dbReference type="EMBL" id="CM042886">
    <property type="protein sequence ID" value="KAI4338432.1"/>
    <property type="molecule type" value="Genomic_DNA"/>
</dbReference>
<gene>
    <name evidence="1" type="ORF">MLD38_023493</name>
</gene>
<sequence length="135" mass="15202">MKETQAWRSLFFRIPARPAVTLNELILQHEMKERIKWEVKTTTKEDGASSDSTTLSNPEDTDKSSKSKCWGLDKERGRPALSSLPPKWVHFLLGLCLWGKGKGIFPTQGSNKTGLIDTLVGMLFVRSDHDNEMAV</sequence>
<proteinExistence type="predicted"/>
<dbReference type="Proteomes" id="UP001057402">
    <property type="component" value="Chromosome 7"/>
</dbReference>